<organism evidence="3 4">
    <name type="scientific">Sulfobacillus acidophilus</name>
    <dbReference type="NCBI Taxonomy" id="53633"/>
    <lineage>
        <taxon>Bacteria</taxon>
        <taxon>Bacillati</taxon>
        <taxon>Bacillota</taxon>
        <taxon>Clostridia</taxon>
        <taxon>Eubacteriales</taxon>
        <taxon>Clostridiales Family XVII. Incertae Sedis</taxon>
        <taxon>Sulfobacillus</taxon>
    </lineage>
</organism>
<dbReference type="SUPFAM" id="SSF100950">
    <property type="entry name" value="NagB/RpiA/CoA transferase-like"/>
    <property type="match status" value="1"/>
</dbReference>
<dbReference type="InterPro" id="IPR037171">
    <property type="entry name" value="NagB/RpiA_transferase-like"/>
</dbReference>
<name>A0A2T2WND5_9FIRM</name>
<evidence type="ECO:0000256" key="1">
    <source>
        <dbReference type="ARBA" id="ARBA00007047"/>
    </source>
</evidence>
<comment type="caution">
    <text evidence="3">The sequence shown here is derived from an EMBL/GenBank/DDBJ whole genome shotgun (WGS) entry which is preliminary data.</text>
</comment>
<keyword evidence="2" id="KW-0472">Membrane</keyword>
<dbReference type="Proteomes" id="UP000241848">
    <property type="component" value="Unassembled WGS sequence"/>
</dbReference>
<keyword evidence="2" id="KW-1133">Transmembrane helix</keyword>
<dbReference type="AlphaFoldDB" id="A0A2T2WND5"/>
<dbReference type="PANTHER" id="PTHR43293:SF3">
    <property type="entry name" value="CHOLESTEROL RING-CLEAVING HYDROLASE IPDB SUBUNIT"/>
    <property type="match status" value="1"/>
</dbReference>
<evidence type="ECO:0008006" key="5">
    <source>
        <dbReference type="Google" id="ProtNLM"/>
    </source>
</evidence>
<accession>A0A2T2WND5</accession>
<comment type="similarity">
    <text evidence="1">Belongs to the 3-oxoacid CoA-transferase subunit B family.</text>
</comment>
<keyword evidence="2" id="KW-0812">Transmembrane</keyword>
<evidence type="ECO:0000313" key="3">
    <source>
        <dbReference type="EMBL" id="PSR23723.1"/>
    </source>
</evidence>
<sequence>MTDDERLVFLMAERLRPDDIVVQGIATPMVFAAFLLARALHAPSLECLFTVGNTYCQSPGGALSLESLEQYTTHESLMRLGMLDIHCDTVPALHVKEFLRPAQVDGEGNTNNVSIGPWHRPRVRLPGAVGIPDVVSFNPDVYLYVTRHDRRTLVDQVDFCSGLGVGKRSQALNIMGKRRRGPRELLTPRAVFRLTPHGPQLTHVAPSISIQDIRETTGFEFAVAGEVAEMQDPCVDALELLRQEIDPWGIRCLEMVSGRDRSRMIRQIVQKERAAATRIR</sequence>
<gene>
    <name evidence="3" type="ORF">C7B45_01525</name>
</gene>
<dbReference type="Gene3D" id="3.40.1080.10">
    <property type="entry name" value="Glutaconate Coenzyme A-transferase"/>
    <property type="match status" value="1"/>
</dbReference>
<feature type="transmembrane region" description="Helical" evidence="2">
    <location>
        <begin position="20"/>
        <end position="40"/>
    </location>
</feature>
<evidence type="ECO:0000256" key="2">
    <source>
        <dbReference type="SAM" id="Phobius"/>
    </source>
</evidence>
<proteinExistence type="inferred from homology"/>
<protein>
    <recommendedName>
        <fullName evidence="5">Glutaconate CoA-transferase</fullName>
    </recommendedName>
</protein>
<dbReference type="PANTHER" id="PTHR43293">
    <property type="entry name" value="ACETATE COA-TRANSFERASE YDIF"/>
    <property type="match status" value="1"/>
</dbReference>
<dbReference type="EMBL" id="PXYV01000003">
    <property type="protein sequence ID" value="PSR23723.1"/>
    <property type="molecule type" value="Genomic_DNA"/>
</dbReference>
<reference evidence="3 4" key="1">
    <citation type="journal article" date="2014" name="BMC Genomics">
        <title>Comparison of environmental and isolate Sulfobacillus genomes reveals diverse carbon, sulfur, nitrogen, and hydrogen metabolisms.</title>
        <authorList>
            <person name="Justice N.B."/>
            <person name="Norman A."/>
            <person name="Brown C.T."/>
            <person name="Singh A."/>
            <person name="Thomas B.C."/>
            <person name="Banfield J.F."/>
        </authorList>
    </citation>
    <scope>NUCLEOTIDE SEQUENCE [LARGE SCALE GENOMIC DNA]</scope>
    <source>
        <strain evidence="3">AMDSBA3</strain>
    </source>
</reference>
<evidence type="ECO:0000313" key="4">
    <source>
        <dbReference type="Proteomes" id="UP000241848"/>
    </source>
</evidence>